<gene>
    <name evidence="1" type="ORF">FV139_00070</name>
</gene>
<protein>
    <submittedName>
        <fullName evidence="1">Sel1 repeat family protein</fullName>
    </submittedName>
</protein>
<comment type="caution">
    <text evidence="1">The sequence shown here is derived from an EMBL/GenBank/DDBJ whole genome shotgun (WGS) entry which is preliminary data.</text>
</comment>
<accession>A0A5C9A4Z1</accession>
<dbReference type="EMBL" id="VRZA01000001">
    <property type="protein sequence ID" value="TXS95945.1"/>
    <property type="molecule type" value="Genomic_DNA"/>
</dbReference>
<dbReference type="SUPFAM" id="SSF81901">
    <property type="entry name" value="HCP-like"/>
    <property type="match status" value="1"/>
</dbReference>
<sequence length="85" mass="9749">MDATLTQGVRAFQRGHYEEALRLLAPLAEQGEVRAQVILARLYYAGNGVEQSDERHLYWLERAADNGDKAARSRVKKLRRKELHS</sequence>
<dbReference type="RefSeq" id="WP_148066215.1">
    <property type="nucleotide sequence ID" value="NZ_VRZA01000001.1"/>
</dbReference>
<organism evidence="1 2">
    <name type="scientific">Parahaliea maris</name>
    <dbReference type="NCBI Taxonomy" id="2716870"/>
    <lineage>
        <taxon>Bacteria</taxon>
        <taxon>Pseudomonadati</taxon>
        <taxon>Pseudomonadota</taxon>
        <taxon>Gammaproteobacteria</taxon>
        <taxon>Cellvibrionales</taxon>
        <taxon>Halieaceae</taxon>
        <taxon>Parahaliea</taxon>
    </lineage>
</organism>
<dbReference type="AlphaFoldDB" id="A0A5C9A4Z1"/>
<name>A0A5C9A4Z1_9GAMM</name>
<reference evidence="1 2" key="1">
    <citation type="submission" date="2019-08" db="EMBL/GenBank/DDBJ databases">
        <title>Parahaliea maris sp. nov., isolated from the surface seawater.</title>
        <authorList>
            <person name="Liu Y."/>
        </authorList>
    </citation>
    <scope>NUCLEOTIDE SEQUENCE [LARGE SCALE GENOMIC DNA]</scope>
    <source>
        <strain evidence="1 2">HSLHS9</strain>
    </source>
</reference>
<evidence type="ECO:0000313" key="1">
    <source>
        <dbReference type="EMBL" id="TXS95945.1"/>
    </source>
</evidence>
<dbReference type="Gene3D" id="1.25.40.10">
    <property type="entry name" value="Tetratricopeptide repeat domain"/>
    <property type="match status" value="1"/>
</dbReference>
<keyword evidence="2" id="KW-1185">Reference proteome</keyword>
<dbReference type="InterPro" id="IPR011990">
    <property type="entry name" value="TPR-like_helical_dom_sf"/>
</dbReference>
<proteinExistence type="predicted"/>
<dbReference type="Proteomes" id="UP000321039">
    <property type="component" value="Unassembled WGS sequence"/>
</dbReference>
<dbReference type="SMART" id="SM00671">
    <property type="entry name" value="SEL1"/>
    <property type="match status" value="1"/>
</dbReference>
<dbReference type="InterPro" id="IPR006597">
    <property type="entry name" value="Sel1-like"/>
</dbReference>
<evidence type="ECO:0000313" key="2">
    <source>
        <dbReference type="Proteomes" id="UP000321039"/>
    </source>
</evidence>